<evidence type="ECO:0000256" key="1">
    <source>
        <dbReference type="SAM" id="MobiDB-lite"/>
    </source>
</evidence>
<dbReference type="InParanoid" id="A0A067M9V7"/>
<evidence type="ECO:0000313" key="2">
    <source>
        <dbReference type="EMBL" id="KDQ08361.1"/>
    </source>
</evidence>
<proteinExistence type="predicted"/>
<dbReference type="AlphaFoldDB" id="A0A067M9V7"/>
<accession>A0A067M9V7</accession>
<dbReference type="EMBL" id="KL198092">
    <property type="protein sequence ID" value="KDQ08361.1"/>
    <property type="molecule type" value="Genomic_DNA"/>
</dbReference>
<name>A0A067M9V7_BOTB1</name>
<feature type="compositionally biased region" description="Polar residues" evidence="1">
    <location>
        <begin position="8"/>
        <end position="23"/>
    </location>
</feature>
<dbReference type="HOGENOM" id="CLU_158087_0_0_1"/>
<organism evidence="2 3">
    <name type="scientific">Botryobasidium botryosum (strain FD-172 SS1)</name>
    <dbReference type="NCBI Taxonomy" id="930990"/>
    <lineage>
        <taxon>Eukaryota</taxon>
        <taxon>Fungi</taxon>
        <taxon>Dikarya</taxon>
        <taxon>Basidiomycota</taxon>
        <taxon>Agaricomycotina</taxon>
        <taxon>Agaricomycetes</taxon>
        <taxon>Cantharellales</taxon>
        <taxon>Botryobasidiaceae</taxon>
        <taxon>Botryobasidium</taxon>
    </lineage>
</organism>
<keyword evidence="3" id="KW-1185">Reference proteome</keyword>
<dbReference type="Proteomes" id="UP000027195">
    <property type="component" value="Unassembled WGS sequence"/>
</dbReference>
<reference evidence="3" key="1">
    <citation type="journal article" date="2014" name="Proc. Natl. Acad. Sci. U.S.A.">
        <title>Extensive sampling of basidiomycete genomes demonstrates inadequacy of the white-rot/brown-rot paradigm for wood decay fungi.</title>
        <authorList>
            <person name="Riley R."/>
            <person name="Salamov A.A."/>
            <person name="Brown D.W."/>
            <person name="Nagy L.G."/>
            <person name="Floudas D."/>
            <person name="Held B.W."/>
            <person name="Levasseur A."/>
            <person name="Lombard V."/>
            <person name="Morin E."/>
            <person name="Otillar R."/>
            <person name="Lindquist E.A."/>
            <person name="Sun H."/>
            <person name="LaButti K.M."/>
            <person name="Schmutz J."/>
            <person name="Jabbour D."/>
            <person name="Luo H."/>
            <person name="Baker S.E."/>
            <person name="Pisabarro A.G."/>
            <person name="Walton J.D."/>
            <person name="Blanchette R.A."/>
            <person name="Henrissat B."/>
            <person name="Martin F."/>
            <person name="Cullen D."/>
            <person name="Hibbett D.S."/>
            <person name="Grigoriev I.V."/>
        </authorList>
    </citation>
    <scope>NUCLEOTIDE SEQUENCE [LARGE SCALE GENOMIC DNA]</scope>
    <source>
        <strain evidence="3">FD-172 SS1</strain>
    </source>
</reference>
<sequence length="132" mass="14809">MHLAAVGQQPSMSDSPRSYTGPDQKNDVATFAANLVRRPSSGFTVFQPMTTIHAEPPFELRYTAACLVGTRKAWLYTITNEATRKQWHIYLFSTDDASGEQIRATLAKFGQFNEDQGYTRTVELVNIDTESQ</sequence>
<protein>
    <submittedName>
        <fullName evidence="2">Uncharacterized protein</fullName>
    </submittedName>
</protein>
<evidence type="ECO:0000313" key="3">
    <source>
        <dbReference type="Proteomes" id="UP000027195"/>
    </source>
</evidence>
<gene>
    <name evidence="2" type="ORF">BOTBODRAFT_38047</name>
</gene>
<feature type="region of interest" description="Disordered" evidence="1">
    <location>
        <begin position="1"/>
        <end position="24"/>
    </location>
</feature>